<gene>
    <name evidence="1" type="ORF">UY23_C0006G0045</name>
</gene>
<protein>
    <submittedName>
        <fullName evidence="1">Uncharacterized protein</fullName>
    </submittedName>
</protein>
<proteinExistence type="predicted"/>
<dbReference type="EMBL" id="LCPF01000006">
    <property type="protein sequence ID" value="KKU90836.1"/>
    <property type="molecule type" value="Genomic_DNA"/>
</dbReference>
<reference evidence="1 2" key="1">
    <citation type="journal article" date="2015" name="Nature">
        <title>rRNA introns, odd ribosomes, and small enigmatic genomes across a large radiation of phyla.</title>
        <authorList>
            <person name="Brown C.T."/>
            <person name="Hug L.A."/>
            <person name="Thomas B.C."/>
            <person name="Sharon I."/>
            <person name="Castelle C.J."/>
            <person name="Singh A."/>
            <person name="Wilkins M.J."/>
            <person name="Williams K.H."/>
            <person name="Banfield J.F."/>
        </authorList>
    </citation>
    <scope>NUCLEOTIDE SEQUENCE [LARGE SCALE GENOMIC DNA]</scope>
</reference>
<name>A0A0G1U9K9_9BACT</name>
<accession>A0A0G1U9K9</accession>
<comment type="caution">
    <text evidence="1">The sequence shown here is derived from an EMBL/GenBank/DDBJ whole genome shotgun (WGS) entry which is preliminary data.</text>
</comment>
<sequence>MAKRPTLHEAVRRAAFATNVEVIDVPIQGSPLCLLRTTELPEFAFAMAAVQSPGAHCQMALKMPNSERSGLYAVICACCPSERHGLRPPANATTKQRKAWEEELAREFKTAIASACRANGIIVLFVRRAPSWPIRYGRLDGITIHEAKSHQEAVIKHYPFEVVQRALRFIDYLASRGLKQFAPPLTLTSD</sequence>
<dbReference type="AlphaFoldDB" id="A0A0G1U9K9"/>
<dbReference type="Proteomes" id="UP000034956">
    <property type="component" value="Unassembled WGS sequence"/>
</dbReference>
<evidence type="ECO:0000313" key="1">
    <source>
        <dbReference type="EMBL" id="KKU90836.1"/>
    </source>
</evidence>
<evidence type="ECO:0000313" key="2">
    <source>
        <dbReference type="Proteomes" id="UP000034956"/>
    </source>
</evidence>
<organism evidence="1 2">
    <name type="scientific">Candidatus Jorgensenbacteria bacterium GW2011_GWA1_48_11</name>
    <dbReference type="NCBI Taxonomy" id="1618660"/>
    <lineage>
        <taxon>Bacteria</taxon>
        <taxon>Candidatus Joergenseniibacteriota</taxon>
    </lineage>
</organism>